<evidence type="ECO:0000256" key="1">
    <source>
        <dbReference type="SAM" id="Phobius"/>
    </source>
</evidence>
<evidence type="ECO:0000313" key="4">
    <source>
        <dbReference type="Proteomes" id="UP001497623"/>
    </source>
</evidence>
<feature type="chain" id="PRO_5043685380" evidence="2">
    <location>
        <begin position="20"/>
        <end position="563"/>
    </location>
</feature>
<organism evidence="3 4">
    <name type="scientific">Meganyctiphanes norvegica</name>
    <name type="common">Northern krill</name>
    <name type="synonym">Thysanopoda norvegica</name>
    <dbReference type="NCBI Taxonomy" id="48144"/>
    <lineage>
        <taxon>Eukaryota</taxon>
        <taxon>Metazoa</taxon>
        <taxon>Ecdysozoa</taxon>
        <taxon>Arthropoda</taxon>
        <taxon>Crustacea</taxon>
        <taxon>Multicrustacea</taxon>
        <taxon>Malacostraca</taxon>
        <taxon>Eumalacostraca</taxon>
        <taxon>Eucarida</taxon>
        <taxon>Euphausiacea</taxon>
        <taxon>Euphausiidae</taxon>
        <taxon>Meganyctiphanes</taxon>
    </lineage>
</organism>
<keyword evidence="4" id="KW-1185">Reference proteome</keyword>
<feature type="transmembrane region" description="Helical" evidence="1">
    <location>
        <begin position="415"/>
        <end position="439"/>
    </location>
</feature>
<accession>A0AAV2S2I6</accession>
<keyword evidence="1" id="KW-0472">Membrane</keyword>
<keyword evidence="2" id="KW-0732">Signal</keyword>
<comment type="caution">
    <text evidence="3">The sequence shown here is derived from an EMBL/GenBank/DDBJ whole genome shotgun (WGS) entry which is preliminary data.</text>
</comment>
<reference evidence="3 4" key="1">
    <citation type="submission" date="2024-05" db="EMBL/GenBank/DDBJ databases">
        <authorList>
            <person name="Wallberg A."/>
        </authorList>
    </citation>
    <scope>NUCLEOTIDE SEQUENCE [LARGE SCALE GENOMIC DNA]</scope>
</reference>
<keyword evidence="1" id="KW-0812">Transmembrane</keyword>
<sequence>MVSPGLRVYLFLLVSSCAAEIILQDANTSKQFCKANQQSMQCNFANTTQPVVLSANFNGSNGLKILKINSASSLEANIPCYLPINILTSRNITINGGEIDANHQIPQDHYSTLNNSNTESVLFFPDSKIENKNKCPRSVSVGTSELVTNINGHLTNLELDRVSVKNVLVHVSKNMKVKGETIEHFNGIVENLELNDVTVISMSSYIHNMKIYGGKVHNLGIEVRNARLENVKIDKITNVTITEQLELINSPIEEISPNGLTVLRHRDSLQSESRINLLMDSNIQNIMENGIIISDSYVVIQGAKINHIENKAIIVNGGGTLNLQDVTITNPVRQCIQLNGKATLNMTNVTINHRLFTQFIVQNTYTDFPLYPISLFIQSISTTASPPIENRINRSKPSSGVFRIDTTTKLLHGSALYLVIGILLLGLVIGLAIGCSLHMGRFFQKRKKKESVSIRFSELISRESEEDPQSNNTYDTIVHRRPSLMRQDSGVSSSSFGSYAGFLDGRRSRPGTNNTNVIYENPEILDKILDDDSRYIHMNKGNENTNTYVVMGKETQSVFIREN</sequence>
<evidence type="ECO:0000313" key="3">
    <source>
        <dbReference type="EMBL" id="CAL4152722.1"/>
    </source>
</evidence>
<dbReference type="EMBL" id="CAXKWB010039200">
    <property type="protein sequence ID" value="CAL4152722.1"/>
    <property type="molecule type" value="Genomic_DNA"/>
</dbReference>
<feature type="signal peptide" evidence="2">
    <location>
        <begin position="1"/>
        <end position="19"/>
    </location>
</feature>
<evidence type="ECO:0000256" key="2">
    <source>
        <dbReference type="SAM" id="SignalP"/>
    </source>
</evidence>
<name>A0AAV2S2I6_MEGNR</name>
<proteinExistence type="predicted"/>
<keyword evidence="1" id="KW-1133">Transmembrane helix</keyword>
<dbReference type="AlphaFoldDB" id="A0AAV2S2I6"/>
<protein>
    <submittedName>
        <fullName evidence="3">Uncharacterized protein</fullName>
    </submittedName>
</protein>
<gene>
    <name evidence="3" type="ORF">MNOR_LOCUS31061</name>
</gene>
<dbReference type="Proteomes" id="UP001497623">
    <property type="component" value="Unassembled WGS sequence"/>
</dbReference>